<evidence type="ECO:0000256" key="4">
    <source>
        <dbReference type="ARBA" id="ARBA00022679"/>
    </source>
</evidence>
<feature type="binding site" evidence="6">
    <location>
        <begin position="134"/>
        <end position="135"/>
    </location>
    <ligand>
        <name>S-adenosyl-L-methionine</name>
        <dbReference type="ChEBI" id="CHEBI:59789"/>
    </ligand>
</feature>
<sequence>MKSIATEKFNNLIKEFLPEADNTTVLKLWDYYFLIEQENSKYNLTGFYEEQLVKEGIIESILIFKEINKKILNLDDKSVLDIGSGAGFPIIPYFIYNPNFQLTIYEPMEKRVNFLNAVILKCNLKNIVVKKIRSEDSNEIEKFDFISAKAVSELKNLVEISNHLGKINSTFCFLKSSNFKKEIDNSSWIKDQLNIEYKILNLDKFFNINNILVFYSKYRSTPKIFPRKWATIIKNNLKK</sequence>
<dbReference type="RefSeq" id="WP_330463450.1">
    <property type="nucleotide sequence ID" value="NZ_CP143578.1"/>
</dbReference>
<keyword evidence="3 6" id="KW-0489">Methyltransferase</keyword>
<organism evidence="7 8">
    <name type="scientific">Metamycoplasma gateae</name>
    <dbReference type="NCBI Taxonomy" id="35769"/>
    <lineage>
        <taxon>Bacteria</taxon>
        <taxon>Bacillati</taxon>
        <taxon>Mycoplasmatota</taxon>
        <taxon>Mycoplasmoidales</taxon>
        <taxon>Metamycoplasmataceae</taxon>
        <taxon>Metamycoplasma</taxon>
    </lineage>
</organism>
<dbReference type="SUPFAM" id="SSF53335">
    <property type="entry name" value="S-adenosyl-L-methionine-dependent methyltransferases"/>
    <property type="match status" value="1"/>
</dbReference>
<evidence type="ECO:0000256" key="5">
    <source>
        <dbReference type="ARBA" id="ARBA00022691"/>
    </source>
</evidence>
<feature type="binding site" evidence="6">
    <location>
        <position position="88"/>
    </location>
    <ligand>
        <name>S-adenosyl-L-methionine</name>
        <dbReference type="ChEBI" id="CHEBI:59789"/>
    </ligand>
</feature>
<evidence type="ECO:0000313" key="7">
    <source>
        <dbReference type="EMBL" id="WVN21412.1"/>
    </source>
</evidence>
<evidence type="ECO:0000256" key="2">
    <source>
        <dbReference type="ARBA" id="ARBA00022552"/>
    </source>
</evidence>
<keyword evidence="5 6" id="KW-0949">S-adenosyl-L-methionine</keyword>
<proteinExistence type="inferred from homology"/>
<feature type="binding site" evidence="6">
    <location>
        <position position="149"/>
    </location>
    <ligand>
        <name>S-adenosyl-L-methionine</name>
        <dbReference type="ChEBI" id="CHEBI:59789"/>
    </ligand>
</feature>
<dbReference type="PIRSF" id="PIRSF003078">
    <property type="entry name" value="GidB"/>
    <property type="match status" value="1"/>
</dbReference>
<keyword evidence="2 6" id="KW-0698">rRNA processing</keyword>
<dbReference type="EMBL" id="CP143578">
    <property type="protein sequence ID" value="WVN21412.1"/>
    <property type="molecule type" value="Genomic_DNA"/>
</dbReference>
<comment type="function">
    <text evidence="6">Specifically methylates the N7 position of a guanine in 16S rRNA.</text>
</comment>
<reference evidence="7" key="1">
    <citation type="submission" date="2024-01" db="EMBL/GenBank/DDBJ databases">
        <title>Complete genome sequence of Mycoplasma gateae strain 3700.</title>
        <authorList>
            <person name="Spergser J."/>
        </authorList>
    </citation>
    <scope>NUCLEOTIDE SEQUENCE [LARGE SCALE GENOMIC DNA]</scope>
    <source>
        <strain evidence="7">3700</strain>
    </source>
</reference>
<keyword evidence="4 6" id="KW-0808">Transferase</keyword>
<dbReference type="HAMAP" id="MF_00074">
    <property type="entry name" value="16SrRNA_methyltr_G"/>
    <property type="match status" value="1"/>
</dbReference>
<dbReference type="GO" id="GO:0008168">
    <property type="term" value="F:methyltransferase activity"/>
    <property type="evidence" value="ECO:0007669"/>
    <property type="project" value="UniProtKB-KW"/>
</dbReference>
<comment type="similarity">
    <text evidence="6">Belongs to the methyltransferase superfamily. RNA methyltransferase RsmG family.</text>
</comment>
<keyword evidence="1 6" id="KW-0963">Cytoplasm</keyword>
<dbReference type="Proteomes" id="UP001431935">
    <property type="component" value="Chromosome"/>
</dbReference>
<dbReference type="Gene3D" id="3.40.50.150">
    <property type="entry name" value="Vaccinia Virus protein VP39"/>
    <property type="match status" value="1"/>
</dbReference>
<dbReference type="GO" id="GO:0032259">
    <property type="term" value="P:methylation"/>
    <property type="evidence" value="ECO:0007669"/>
    <property type="project" value="UniProtKB-KW"/>
</dbReference>
<dbReference type="InterPro" id="IPR003682">
    <property type="entry name" value="rRNA_ssu_MeTfrase_G"/>
</dbReference>
<dbReference type="InterPro" id="IPR029063">
    <property type="entry name" value="SAM-dependent_MTases_sf"/>
</dbReference>
<evidence type="ECO:0000256" key="6">
    <source>
        <dbReference type="HAMAP-Rule" id="MF_00074"/>
    </source>
</evidence>
<evidence type="ECO:0000256" key="1">
    <source>
        <dbReference type="ARBA" id="ARBA00022490"/>
    </source>
</evidence>
<dbReference type="Pfam" id="PF02527">
    <property type="entry name" value="GidB"/>
    <property type="match status" value="1"/>
</dbReference>
<keyword evidence="8" id="KW-1185">Reference proteome</keyword>
<dbReference type="PANTHER" id="PTHR31760:SF0">
    <property type="entry name" value="S-ADENOSYL-L-METHIONINE-DEPENDENT METHYLTRANSFERASES SUPERFAMILY PROTEIN"/>
    <property type="match status" value="1"/>
</dbReference>
<feature type="binding site" evidence="6">
    <location>
        <position position="83"/>
    </location>
    <ligand>
        <name>S-adenosyl-L-methionine</name>
        <dbReference type="ChEBI" id="CHEBI:59789"/>
    </ligand>
</feature>
<protein>
    <recommendedName>
        <fullName evidence="6">Ribosomal RNA small subunit methyltransferase G</fullName>
        <ecNumber evidence="6">2.1.1.-</ecNumber>
    </recommendedName>
    <alternativeName>
        <fullName evidence="6">16S rRNA 7-methylguanosine methyltransferase</fullName>
        <shortName evidence="6">16S rRNA m7G methyltransferase</shortName>
    </alternativeName>
</protein>
<dbReference type="EC" id="2.1.1.-" evidence="6"/>
<dbReference type="NCBIfam" id="TIGR00138">
    <property type="entry name" value="rsmG_gidB"/>
    <property type="match status" value="1"/>
</dbReference>
<comment type="caution">
    <text evidence="6">Lacks conserved residue(s) required for the propagation of feature annotation.</text>
</comment>
<accession>A0ABZ2AKX5</accession>
<gene>
    <name evidence="6 7" type="primary">rsmG</name>
    <name evidence="7" type="ORF">V2E26_00150</name>
</gene>
<dbReference type="CDD" id="cd02440">
    <property type="entry name" value="AdoMet_MTases"/>
    <property type="match status" value="1"/>
</dbReference>
<comment type="subcellular location">
    <subcellularLocation>
        <location evidence="6">Cytoplasm</location>
    </subcellularLocation>
</comment>
<name>A0ABZ2AKX5_9BACT</name>
<evidence type="ECO:0000313" key="8">
    <source>
        <dbReference type="Proteomes" id="UP001431935"/>
    </source>
</evidence>
<evidence type="ECO:0000256" key="3">
    <source>
        <dbReference type="ARBA" id="ARBA00022603"/>
    </source>
</evidence>
<dbReference type="PANTHER" id="PTHR31760">
    <property type="entry name" value="S-ADENOSYL-L-METHIONINE-DEPENDENT METHYLTRANSFERASES SUPERFAMILY PROTEIN"/>
    <property type="match status" value="1"/>
</dbReference>